<evidence type="ECO:0000256" key="16">
    <source>
        <dbReference type="ARBA" id="ARBA00023306"/>
    </source>
</evidence>
<dbReference type="InterPro" id="IPR011601">
    <property type="entry name" value="MurB_C"/>
</dbReference>
<evidence type="ECO:0000256" key="6">
    <source>
        <dbReference type="ARBA" id="ARBA00012518"/>
    </source>
</evidence>
<evidence type="ECO:0000256" key="18">
    <source>
        <dbReference type="ARBA" id="ARBA00031026"/>
    </source>
</evidence>
<comment type="cofactor">
    <cofactor evidence="1 20">
        <name>FAD</name>
        <dbReference type="ChEBI" id="CHEBI:57692"/>
    </cofactor>
</comment>
<dbReference type="AlphaFoldDB" id="A0A918K6L0"/>
<comment type="caution">
    <text evidence="22">The sequence shown here is derived from an EMBL/GenBank/DDBJ whole genome shotgun (WGS) entry which is preliminary data.</text>
</comment>
<dbReference type="Gene3D" id="3.30.465.10">
    <property type="match status" value="1"/>
</dbReference>
<evidence type="ECO:0000256" key="2">
    <source>
        <dbReference type="ARBA" id="ARBA00003921"/>
    </source>
</evidence>
<accession>A0A918K6L0</accession>
<organism evidence="22 23">
    <name type="scientific">Saccharospirillum salsuginis</name>
    <dbReference type="NCBI Taxonomy" id="418750"/>
    <lineage>
        <taxon>Bacteria</taxon>
        <taxon>Pseudomonadati</taxon>
        <taxon>Pseudomonadota</taxon>
        <taxon>Gammaproteobacteria</taxon>
        <taxon>Oceanospirillales</taxon>
        <taxon>Saccharospirillaceae</taxon>
        <taxon>Saccharospirillum</taxon>
    </lineage>
</organism>
<keyword evidence="23" id="KW-1185">Reference proteome</keyword>
<comment type="subcellular location">
    <subcellularLocation>
        <location evidence="3 20">Cytoplasm</location>
    </subcellularLocation>
</comment>
<feature type="domain" description="FAD-binding PCMH-type" evidence="21">
    <location>
        <begin position="17"/>
        <end position="188"/>
    </location>
</feature>
<dbReference type="NCBIfam" id="TIGR00179">
    <property type="entry name" value="murB"/>
    <property type="match status" value="1"/>
</dbReference>
<keyword evidence="17 20" id="KW-0961">Cell wall biogenesis/degradation</keyword>
<evidence type="ECO:0000256" key="1">
    <source>
        <dbReference type="ARBA" id="ARBA00001974"/>
    </source>
</evidence>
<proteinExistence type="inferred from homology"/>
<evidence type="ECO:0000313" key="22">
    <source>
        <dbReference type="EMBL" id="GGX51799.1"/>
    </source>
</evidence>
<dbReference type="GO" id="GO:0005829">
    <property type="term" value="C:cytosol"/>
    <property type="evidence" value="ECO:0007669"/>
    <property type="project" value="TreeGrafter"/>
</dbReference>
<comment type="pathway">
    <text evidence="4 20">Cell wall biogenesis; peptidoglycan biosynthesis.</text>
</comment>
<reference evidence="22" key="1">
    <citation type="journal article" date="2014" name="Int. J. Syst. Evol. Microbiol.">
        <title>Complete genome sequence of Corynebacterium casei LMG S-19264T (=DSM 44701T), isolated from a smear-ripened cheese.</title>
        <authorList>
            <consortium name="US DOE Joint Genome Institute (JGI-PGF)"/>
            <person name="Walter F."/>
            <person name="Albersmeier A."/>
            <person name="Kalinowski J."/>
            <person name="Ruckert C."/>
        </authorList>
    </citation>
    <scope>NUCLEOTIDE SEQUENCE</scope>
    <source>
        <strain evidence="22">KCTC 22169</strain>
    </source>
</reference>
<feature type="active site" evidence="20">
    <location>
        <position position="331"/>
    </location>
</feature>
<dbReference type="PANTHER" id="PTHR21071">
    <property type="entry name" value="UDP-N-ACETYLENOLPYRUVOYLGLUCOSAMINE REDUCTASE"/>
    <property type="match status" value="1"/>
</dbReference>
<dbReference type="EMBL" id="BMXR01000004">
    <property type="protein sequence ID" value="GGX51799.1"/>
    <property type="molecule type" value="Genomic_DNA"/>
</dbReference>
<dbReference type="GO" id="GO:0008762">
    <property type="term" value="F:UDP-N-acetylmuramate dehydrogenase activity"/>
    <property type="evidence" value="ECO:0007669"/>
    <property type="project" value="UniProtKB-UniRule"/>
</dbReference>
<dbReference type="InterPro" id="IPR016166">
    <property type="entry name" value="FAD-bd_PCMH"/>
</dbReference>
<keyword evidence="15 20" id="KW-0560">Oxidoreductase</keyword>
<keyword evidence="8 20" id="KW-0963">Cytoplasm</keyword>
<dbReference type="GO" id="GO:0009252">
    <property type="term" value="P:peptidoglycan biosynthetic process"/>
    <property type="evidence" value="ECO:0007669"/>
    <property type="project" value="UniProtKB-UniRule"/>
</dbReference>
<evidence type="ECO:0000256" key="8">
    <source>
        <dbReference type="ARBA" id="ARBA00022490"/>
    </source>
</evidence>
<dbReference type="SUPFAM" id="SSF56176">
    <property type="entry name" value="FAD-binding/transporter-associated domain-like"/>
    <property type="match status" value="1"/>
</dbReference>
<comment type="catalytic activity">
    <reaction evidence="19 20">
        <text>UDP-N-acetyl-alpha-D-muramate + NADP(+) = UDP-N-acetyl-3-O-(1-carboxyvinyl)-alpha-D-glucosamine + NADPH + H(+)</text>
        <dbReference type="Rhea" id="RHEA:12248"/>
        <dbReference type="ChEBI" id="CHEBI:15378"/>
        <dbReference type="ChEBI" id="CHEBI:57783"/>
        <dbReference type="ChEBI" id="CHEBI:58349"/>
        <dbReference type="ChEBI" id="CHEBI:68483"/>
        <dbReference type="ChEBI" id="CHEBI:70757"/>
        <dbReference type="EC" id="1.3.1.98"/>
    </reaction>
</comment>
<dbReference type="GO" id="GO:0008360">
    <property type="term" value="P:regulation of cell shape"/>
    <property type="evidence" value="ECO:0007669"/>
    <property type="project" value="UniProtKB-KW"/>
</dbReference>
<evidence type="ECO:0000256" key="9">
    <source>
        <dbReference type="ARBA" id="ARBA00022618"/>
    </source>
</evidence>
<dbReference type="SUPFAM" id="SSF56194">
    <property type="entry name" value="Uridine diphospho-N-Acetylenolpyruvylglucosamine reductase, MurB, C-terminal domain"/>
    <property type="match status" value="1"/>
</dbReference>
<keyword evidence="10 20" id="KW-0285">Flavoprotein</keyword>
<feature type="active site" description="Proton donor" evidence="20">
    <location>
        <position position="235"/>
    </location>
</feature>
<evidence type="ECO:0000256" key="10">
    <source>
        <dbReference type="ARBA" id="ARBA00022630"/>
    </source>
</evidence>
<dbReference type="GO" id="GO:0051301">
    <property type="term" value="P:cell division"/>
    <property type="evidence" value="ECO:0007669"/>
    <property type="project" value="UniProtKB-KW"/>
</dbReference>
<keyword evidence="12 20" id="KW-0521">NADP</keyword>
<evidence type="ECO:0000256" key="4">
    <source>
        <dbReference type="ARBA" id="ARBA00004752"/>
    </source>
</evidence>
<keyword evidence="14 20" id="KW-0573">Peptidoglycan synthesis</keyword>
<keyword evidence="9 20" id="KW-0132">Cell division</keyword>
<sequence length="338" mass="37736">MTIQRDVDLSARNTLGVTAHADYWADITDRTQIPELVDWAQARSLPVRVLGGGSNLVMAPRIRGLVLGMNLRGRQRLDSSDGRLEHWRFQAGENWHECVRFSVEQGLSGLENLALIPGQAGAAPIQNIGAYGVELSDVLVAVDAFDTVEGRWVRFASKDCDFAYRDSRFKQASNRYIITSIDLELSRDFHPVLDYGPLQSLKNRDDLTPWTVMDTVISVRQSKLPDPGDIPNAGSFFKNPLVSEEVYRSLKQRWPELVAYPSGAAWKLAAGWLIDQCGLKGQANASGVGCYDKQALVVVNPRRADGSEILDWQRHVQSEVESTFGVRLEREPRLWNGS</sequence>
<comment type="similarity">
    <text evidence="5 20">Belongs to the MurB family.</text>
</comment>
<dbReference type="Gene3D" id="3.90.78.10">
    <property type="entry name" value="UDP-N-acetylenolpyruvoylglucosamine reductase, C-terminal domain"/>
    <property type="match status" value="1"/>
</dbReference>
<dbReference type="GO" id="GO:0071949">
    <property type="term" value="F:FAD binding"/>
    <property type="evidence" value="ECO:0007669"/>
    <property type="project" value="InterPro"/>
</dbReference>
<dbReference type="InterPro" id="IPR016169">
    <property type="entry name" value="FAD-bd_PCMH_sub2"/>
</dbReference>
<evidence type="ECO:0000313" key="23">
    <source>
        <dbReference type="Proteomes" id="UP000626148"/>
    </source>
</evidence>
<evidence type="ECO:0000256" key="5">
    <source>
        <dbReference type="ARBA" id="ARBA00010485"/>
    </source>
</evidence>
<evidence type="ECO:0000256" key="7">
    <source>
        <dbReference type="ARBA" id="ARBA00015188"/>
    </source>
</evidence>
<dbReference type="InterPro" id="IPR016167">
    <property type="entry name" value="FAD-bd_PCMH_sub1"/>
</dbReference>
<dbReference type="Proteomes" id="UP000626148">
    <property type="component" value="Unassembled WGS sequence"/>
</dbReference>
<evidence type="ECO:0000256" key="12">
    <source>
        <dbReference type="ARBA" id="ARBA00022857"/>
    </source>
</evidence>
<dbReference type="EC" id="1.3.1.98" evidence="6 20"/>
<dbReference type="Pfam" id="PF01565">
    <property type="entry name" value="FAD_binding_4"/>
    <property type="match status" value="1"/>
</dbReference>
<evidence type="ECO:0000256" key="13">
    <source>
        <dbReference type="ARBA" id="ARBA00022960"/>
    </source>
</evidence>
<evidence type="ECO:0000259" key="21">
    <source>
        <dbReference type="PROSITE" id="PS51387"/>
    </source>
</evidence>
<dbReference type="InterPro" id="IPR006094">
    <property type="entry name" value="Oxid_FAD_bind_N"/>
</dbReference>
<keyword evidence="16 20" id="KW-0131">Cell cycle</keyword>
<protein>
    <recommendedName>
        <fullName evidence="7 20">UDP-N-acetylenolpyruvoylglucosamine reductase</fullName>
        <ecNumber evidence="6 20">1.3.1.98</ecNumber>
    </recommendedName>
    <alternativeName>
        <fullName evidence="18 20">UDP-N-acetylmuramate dehydrogenase</fullName>
    </alternativeName>
</protein>
<dbReference type="PANTHER" id="PTHR21071:SF4">
    <property type="entry name" value="UDP-N-ACETYLENOLPYRUVOYLGLUCOSAMINE REDUCTASE"/>
    <property type="match status" value="1"/>
</dbReference>
<gene>
    <name evidence="20 22" type="primary">murB</name>
    <name evidence="22" type="ORF">GCM10007392_18870</name>
</gene>
<evidence type="ECO:0000256" key="14">
    <source>
        <dbReference type="ARBA" id="ARBA00022984"/>
    </source>
</evidence>
<name>A0A918K6L0_9GAMM</name>
<dbReference type="RefSeq" id="WP_189608295.1">
    <property type="nucleotide sequence ID" value="NZ_BMXR01000004.1"/>
</dbReference>
<dbReference type="Gene3D" id="3.30.43.10">
    <property type="entry name" value="Uridine Diphospho-n-acetylenolpyruvylglucosamine Reductase, domain 2"/>
    <property type="match status" value="1"/>
</dbReference>
<evidence type="ECO:0000256" key="15">
    <source>
        <dbReference type="ARBA" id="ARBA00023002"/>
    </source>
</evidence>
<evidence type="ECO:0000256" key="3">
    <source>
        <dbReference type="ARBA" id="ARBA00004496"/>
    </source>
</evidence>
<dbReference type="InterPro" id="IPR036635">
    <property type="entry name" value="MurB_C_sf"/>
</dbReference>
<dbReference type="PROSITE" id="PS51387">
    <property type="entry name" value="FAD_PCMH"/>
    <property type="match status" value="1"/>
</dbReference>
<dbReference type="HAMAP" id="MF_00037">
    <property type="entry name" value="MurB"/>
    <property type="match status" value="1"/>
</dbReference>
<dbReference type="GO" id="GO:0071555">
    <property type="term" value="P:cell wall organization"/>
    <property type="evidence" value="ECO:0007669"/>
    <property type="project" value="UniProtKB-KW"/>
</dbReference>
<evidence type="ECO:0000256" key="20">
    <source>
        <dbReference type="HAMAP-Rule" id="MF_00037"/>
    </source>
</evidence>
<dbReference type="InterPro" id="IPR003170">
    <property type="entry name" value="MurB"/>
</dbReference>
<dbReference type="Pfam" id="PF02873">
    <property type="entry name" value="MurB_C"/>
    <property type="match status" value="1"/>
</dbReference>
<keyword evidence="13 20" id="KW-0133">Cell shape</keyword>
<evidence type="ECO:0000256" key="19">
    <source>
        <dbReference type="ARBA" id="ARBA00048914"/>
    </source>
</evidence>
<keyword evidence="11 20" id="KW-0274">FAD</keyword>
<reference evidence="22" key="2">
    <citation type="submission" date="2020-09" db="EMBL/GenBank/DDBJ databases">
        <authorList>
            <person name="Sun Q."/>
            <person name="Kim S."/>
        </authorList>
    </citation>
    <scope>NUCLEOTIDE SEQUENCE</scope>
    <source>
        <strain evidence="22">KCTC 22169</strain>
    </source>
</reference>
<feature type="active site" evidence="20">
    <location>
        <position position="165"/>
    </location>
</feature>
<comment type="function">
    <text evidence="2 20">Cell wall formation.</text>
</comment>
<dbReference type="NCBIfam" id="NF000755">
    <property type="entry name" value="PRK00046.1"/>
    <property type="match status" value="1"/>
</dbReference>
<dbReference type="InterPro" id="IPR036318">
    <property type="entry name" value="FAD-bd_PCMH-like_sf"/>
</dbReference>
<evidence type="ECO:0000256" key="17">
    <source>
        <dbReference type="ARBA" id="ARBA00023316"/>
    </source>
</evidence>
<evidence type="ECO:0000256" key="11">
    <source>
        <dbReference type="ARBA" id="ARBA00022827"/>
    </source>
</evidence>